<comment type="caution">
    <text evidence="1">The sequence shown here is derived from an EMBL/GenBank/DDBJ whole genome shotgun (WGS) entry which is preliminary data.</text>
</comment>
<dbReference type="KEGG" id="qsa:O6P43_011649"/>
<dbReference type="Proteomes" id="UP001163823">
    <property type="component" value="Chromosome 5"/>
</dbReference>
<name>A0AAD7LZU7_QUISA</name>
<sequence length="435" mass="49332">MQSSGLLRKEEVIAYVQSGQPKYDGTKNVRSQGELEDKKDKILSILNLAVSLLYDEVKQRVVDTFSDSTGGRHQYNMLHNDFGSTFCEFEEQVERCNLVAEFVNDVRHCIGKDIPSVGINMDHPKYYSESNWVYIFKTSFLSCKDLVRQMTEVVLPDLIRSAVSLNSEVMDAFGLISQIRGSIDTALEHLVEVEMERASLIELDQNYFFKVGLITEQQLALEEAALKGRDHLSWEEAEELASQEEACRAQLDQLHQTWNQRDVRTSSLLKREADIKNALVSMELHFQSLLGVKEEKELRVLGSKALLAALVKPFFDLESIDNMLSSSGGSFAVPSSKNPSLRNLINSGFPVSEYVWKVGGLLNSHSFFIWKIVVLDSFLDSCIHDVASSVDQNLGFDQLLSVMKKKLEIQLQKHIVQYLKERVAPSLLVWLDKEE</sequence>
<gene>
    <name evidence="1" type="ORF">O6P43_011649</name>
</gene>
<reference evidence="1" key="1">
    <citation type="journal article" date="2023" name="Science">
        <title>Elucidation of the pathway for biosynthesis of saponin adjuvants from the soapbark tree.</title>
        <authorList>
            <person name="Reed J."/>
            <person name="Orme A."/>
            <person name="El-Demerdash A."/>
            <person name="Owen C."/>
            <person name="Martin L.B.B."/>
            <person name="Misra R.C."/>
            <person name="Kikuchi S."/>
            <person name="Rejzek M."/>
            <person name="Martin A.C."/>
            <person name="Harkess A."/>
            <person name="Leebens-Mack J."/>
            <person name="Louveau T."/>
            <person name="Stephenson M.J."/>
            <person name="Osbourn A."/>
        </authorList>
    </citation>
    <scope>NUCLEOTIDE SEQUENCE</scope>
    <source>
        <strain evidence="1">S10</strain>
    </source>
</reference>
<keyword evidence="2" id="KW-1185">Reference proteome</keyword>
<evidence type="ECO:0000313" key="2">
    <source>
        <dbReference type="Proteomes" id="UP001163823"/>
    </source>
</evidence>
<evidence type="ECO:0000313" key="1">
    <source>
        <dbReference type="EMBL" id="KAJ7967384.1"/>
    </source>
</evidence>
<accession>A0AAD7LZU7</accession>
<dbReference type="EMBL" id="JARAOO010000005">
    <property type="protein sequence ID" value="KAJ7967384.1"/>
    <property type="molecule type" value="Genomic_DNA"/>
</dbReference>
<keyword evidence="1" id="KW-0808">Transferase</keyword>
<dbReference type="AlphaFoldDB" id="A0AAD7LZU7"/>
<dbReference type="GO" id="GO:0016301">
    <property type="term" value="F:kinase activity"/>
    <property type="evidence" value="ECO:0007669"/>
    <property type="project" value="UniProtKB-KW"/>
</dbReference>
<proteinExistence type="predicted"/>
<protein>
    <submittedName>
        <fullName evidence="1">Serine/threonine-protein kinase</fullName>
    </submittedName>
</protein>
<keyword evidence="1" id="KW-0418">Kinase</keyword>
<organism evidence="1 2">
    <name type="scientific">Quillaja saponaria</name>
    <name type="common">Soap bark tree</name>
    <dbReference type="NCBI Taxonomy" id="32244"/>
    <lineage>
        <taxon>Eukaryota</taxon>
        <taxon>Viridiplantae</taxon>
        <taxon>Streptophyta</taxon>
        <taxon>Embryophyta</taxon>
        <taxon>Tracheophyta</taxon>
        <taxon>Spermatophyta</taxon>
        <taxon>Magnoliopsida</taxon>
        <taxon>eudicotyledons</taxon>
        <taxon>Gunneridae</taxon>
        <taxon>Pentapetalae</taxon>
        <taxon>rosids</taxon>
        <taxon>fabids</taxon>
        <taxon>Fabales</taxon>
        <taxon>Quillajaceae</taxon>
        <taxon>Quillaja</taxon>
    </lineage>
</organism>